<proteinExistence type="predicted"/>
<dbReference type="Pfam" id="PF00176">
    <property type="entry name" value="SNF2-rel_dom"/>
    <property type="match status" value="1"/>
</dbReference>
<protein>
    <submittedName>
        <fullName evidence="6">DEAD/DEAH box helicase</fullName>
        <ecNumber evidence="6">3.6.4.-</ecNumber>
    </submittedName>
</protein>
<dbReference type="RefSeq" id="WP_369869290.1">
    <property type="nucleotide sequence ID" value="NZ_JBGFFE010000024.1"/>
</dbReference>
<dbReference type="PROSITE" id="PS50966">
    <property type="entry name" value="ZF_SWIM"/>
    <property type="match status" value="1"/>
</dbReference>
<dbReference type="EMBL" id="JBGFFE010000024">
    <property type="protein sequence ID" value="MEY8764578.1"/>
    <property type="molecule type" value="Genomic_DNA"/>
</dbReference>
<dbReference type="InterPro" id="IPR000330">
    <property type="entry name" value="SNF2_N"/>
</dbReference>
<dbReference type="InterPro" id="IPR049730">
    <property type="entry name" value="SNF2/RAD54-like_C"/>
</dbReference>
<feature type="domain" description="Helicase C-terminal" evidence="5">
    <location>
        <begin position="912"/>
        <end position="1062"/>
    </location>
</feature>
<keyword evidence="6" id="KW-0547">Nucleotide-binding</keyword>
<gene>
    <name evidence="6" type="ORF">AB8S09_13220</name>
</gene>
<dbReference type="Gene3D" id="3.40.50.10810">
    <property type="entry name" value="Tandem AAA-ATPase domain"/>
    <property type="match status" value="1"/>
</dbReference>
<dbReference type="SUPFAM" id="SSF52540">
    <property type="entry name" value="P-loop containing nucleoside triphosphate hydrolases"/>
    <property type="match status" value="2"/>
</dbReference>
<dbReference type="PANTHER" id="PTHR10799">
    <property type="entry name" value="SNF2/RAD54 HELICASE FAMILY"/>
    <property type="match status" value="1"/>
</dbReference>
<dbReference type="InterPro" id="IPR038718">
    <property type="entry name" value="SNF2-like_sf"/>
</dbReference>
<evidence type="ECO:0000313" key="6">
    <source>
        <dbReference type="EMBL" id="MEY8764578.1"/>
    </source>
</evidence>
<feature type="domain" description="SWIM-type" evidence="3">
    <location>
        <begin position="58"/>
        <end position="104"/>
    </location>
</feature>
<keyword evidence="7" id="KW-1185">Reference proteome</keyword>
<evidence type="ECO:0000259" key="3">
    <source>
        <dbReference type="PROSITE" id="PS50966"/>
    </source>
</evidence>
<dbReference type="SMART" id="SM00490">
    <property type="entry name" value="HELICc"/>
    <property type="match status" value="1"/>
</dbReference>
<dbReference type="CDD" id="cd18793">
    <property type="entry name" value="SF2_C_SNF"/>
    <property type="match status" value="1"/>
</dbReference>
<dbReference type="InterPro" id="IPR007527">
    <property type="entry name" value="Znf_SWIM"/>
</dbReference>
<keyword evidence="6" id="KW-0067">ATP-binding</keyword>
<dbReference type="Pfam" id="PF04434">
    <property type="entry name" value="SWIM"/>
    <property type="match status" value="1"/>
</dbReference>
<reference evidence="6 7" key="1">
    <citation type="submission" date="2024-08" db="EMBL/GenBank/DDBJ databases">
        <title>Clostridium lapicellarii sp. nov., and Clostridium renhuaiense sp. nov., two species isolated from the mud in a fermentation cellar used for producing sauce-flavour Chinese liquors.</title>
        <authorList>
            <person name="Yang F."/>
            <person name="Wang H."/>
            <person name="Chen L.Q."/>
            <person name="Zhou N."/>
            <person name="Lu J.J."/>
            <person name="Pu X.X."/>
            <person name="Wan B."/>
            <person name="Wang L."/>
            <person name="Liu S.J."/>
        </authorList>
    </citation>
    <scope>NUCLEOTIDE SEQUENCE [LARGE SCALE GENOMIC DNA]</scope>
    <source>
        <strain evidence="6 7">MT-113</strain>
    </source>
</reference>
<dbReference type="Pfam" id="PF00271">
    <property type="entry name" value="Helicase_C"/>
    <property type="match status" value="1"/>
</dbReference>
<evidence type="ECO:0000259" key="5">
    <source>
        <dbReference type="PROSITE" id="PS51194"/>
    </source>
</evidence>
<name>A0ABV4E0C7_9CLOT</name>
<keyword evidence="1 6" id="KW-0378">Hydrolase</keyword>
<dbReference type="InterPro" id="IPR027417">
    <property type="entry name" value="P-loop_NTPase"/>
</dbReference>
<dbReference type="GO" id="GO:0004386">
    <property type="term" value="F:helicase activity"/>
    <property type="evidence" value="ECO:0007669"/>
    <property type="project" value="UniProtKB-KW"/>
</dbReference>
<dbReference type="Pfam" id="PF08455">
    <property type="entry name" value="SNF2_assoc"/>
    <property type="match status" value="1"/>
</dbReference>
<comment type="caution">
    <text evidence="6">The sequence shown here is derived from an EMBL/GenBank/DDBJ whole genome shotgun (WGS) entry which is preliminary data.</text>
</comment>
<dbReference type="PROSITE" id="PS51192">
    <property type="entry name" value="HELICASE_ATP_BIND_1"/>
    <property type="match status" value="1"/>
</dbReference>
<evidence type="ECO:0000259" key="4">
    <source>
        <dbReference type="PROSITE" id="PS51192"/>
    </source>
</evidence>
<sequence length="1081" mass="124953">MNREKLLQLFNEQVSSKNHAGGMRIIDNDLVSSIEISSEKTIVYIKGKVISESLISEYNTEIKLDAEDKSIVLTYCSCPDYEKNRNRKDNYCCRHLAATFYKAVDKLVNYPALMESENILKPRYSGCDDLDPLSLLLGDEKNKREIKIEVYVNRSQWENRISAQFKIGFASMSSSSLYVLKDIDRFLLAVYSNISVAYGKNFTLDMKEDRLNAGDKCLVNFIKMLKNIDGSSTYRGRMKRTNVDGKYIYIPDYLVREFFNVIKTHRVYLNDGFLYRCVETEILESVPPLKFNLGMSDKDYALEVKDGMPVALDSRYDVFFYGSTIYLPDRDYCFGIKPFFTVFSGKNSVVLKGSEEDTILRRLIPKLNLLSDNVVLSKAIREKVVDEKCEPKFYFDKKGSEIILVVEVRYGSFEFNIWGDCSEKIVYRDSRKEKMVLKMVNSLGFEKAGNKFYFKRGDDYAFRFFKNEIARLQKIGEVFYSENFRGIKSIKNKDIRVDIKSGKYNYFEMKFKIGDIPPEETASILRAFRDNLKYYRLKTGEYLDLEELELKKFLKLLDMVSRQDIVDNYVEIDKNKSAFINSYVEKNHIRYIKGMDEIKKIVDKFKNIKEHKFKEPENLNGTLRKYQKTGFNWLKTLDYLGFGGILGDEMGLGKTIQAIAFLLSNKNSRSLIVVPTSLVYNWIHEFKKFAPDMKALAVNGSKSCRENQINNVDKYDVIITTYNLLKRDIGMYENVSFDYCLLDEAQYIKNPHSQNAESVKRINARTRFAITGTPVENSVMELWSIFDFIMPGYLYDEKRFSVRYYKKLKEEPVVIEDLKRLVKPFILRRRKKDVMEELPDKIERTLMVTMGDEQRKAYGVYAEHAVELIEKKVKQDEFKNSKIEILAYITKLRQLCLDPSIVMEDYNGGSAKMEALVELLTQSISEGHKVLVFSQFTSVLKNIGNRLELEGVDYSYLDGSVPSKDRINLVDEFNSGSSPVFLISLKAGGTGLNLTSADIVIHFDPWWNPAVEQQATDRAHRIGQRNVVEVIKLITRGTIEEKILQLQSEKEKLIDSLLDDGLSGTCGIASLTEKQVLELFT</sequence>
<dbReference type="InterPro" id="IPR001650">
    <property type="entry name" value="Helicase_C-like"/>
</dbReference>
<evidence type="ECO:0000256" key="1">
    <source>
        <dbReference type="ARBA" id="ARBA00022801"/>
    </source>
</evidence>
<keyword evidence="2" id="KW-0863">Zinc-finger</keyword>
<dbReference type="InterPro" id="IPR013663">
    <property type="entry name" value="Helicase_SWF/SNF/SWI_bac"/>
</dbReference>
<keyword evidence="2" id="KW-0479">Metal-binding</keyword>
<accession>A0ABV4E0C7</accession>
<dbReference type="PROSITE" id="PS51194">
    <property type="entry name" value="HELICASE_CTER"/>
    <property type="match status" value="1"/>
</dbReference>
<dbReference type="GO" id="GO:0016787">
    <property type="term" value="F:hydrolase activity"/>
    <property type="evidence" value="ECO:0007669"/>
    <property type="project" value="UniProtKB-KW"/>
</dbReference>
<dbReference type="InterPro" id="IPR014001">
    <property type="entry name" value="Helicase_ATP-bd"/>
</dbReference>
<dbReference type="CDD" id="cd18012">
    <property type="entry name" value="DEXQc_arch_SWI2_SNF2"/>
    <property type="match status" value="1"/>
</dbReference>
<feature type="domain" description="Helicase ATP-binding" evidence="4">
    <location>
        <begin position="635"/>
        <end position="792"/>
    </location>
</feature>
<evidence type="ECO:0000256" key="2">
    <source>
        <dbReference type="PROSITE-ProRule" id="PRU00325"/>
    </source>
</evidence>
<keyword evidence="6" id="KW-0347">Helicase</keyword>
<dbReference type="SMART" id="SM00487">
    <property type="entry name" value="DEXDc"/>
    <property type="match status" value="1"/>
</dbReference>
<evidence type="ECO:0000313" key="7">
    <source>
        <dbReference type="Proteomes" id="UP001565220"/>
    </source>
</evidence>
<organism evidence="6 7">
    <name type="scientific">Clostridium lapidicellarium</name>
    <dbReference type="NCBI Taxonomy" id="3240931"/>
    <lineage>
        <taxon>Bacteria</taxon>
        <taxon>Bacillati</taxon>
        <taxon>Bacillota</taxon>
        <taxon>Clostridia</taxon>
        <taxon>Eubacteriales</taxon>
        <taxon>Clostridiaceae</taxon>
        <taxon>Clostridium</taxon>
    </lineage>
</organism>
<dbReference type="Proteomes" id="UP001565220">
    <property type="component" value="Unassembled WGS sequence"/>
</dbReference>
<dbReference type="Gene3D" id="3.40.50.300">
    <property type="entry name" value="P-loop containing nucleotide triphosphate hydrolases"/>
    <property type="match status" value="1"/>
</dbReference>
<dbReference type="EC" id="3.6.4.-" evidence="6"/>
<keyword evidence="2" id="KW-0862">Zinc</keyword>